<evidence type="ECO:0000259" key="1">
    <source>
        <dbReference type="Pfam" id="PF25199"/>
    </source>
</evidence>
<reference evidence="2 3" key="1">
    <citation type="submission" date="2020-01" db="EMBL/GenBank/DDBJ databases">
        <authorList>
            <person name="Chen S."/>
        </authorList>
    </citation>
    <scope>NUCLEOTIDE SEQUENCE [LARGE SCALE GENOMIC DNA]</scope>
    <source>
        <strain evidence="2 3">GS-10</strain>
    </source>
</reference>
<dbReference type="EMBL" id="WWEN01000002">
    <property type="protein sequence ID" value="MYM54937.1"/>
    <property type="molecule type" value="Genomic_DNA"/>
</dbReference>
<dbReference type="InterPro" id="IPR057574">
    <property type="entry name" value="nSTAND_NTPase5_dom"/>
</dbReference>
<name>A0A6L8LFT7_9RHOB</name>
<comment type="caution">
    <text evidence="2">The sequence shown here is derived from an EMBL/GenBank/DDBJ whole genome shotgun (WGS) entry which is preliminary data.</text>
</comment>
<keyword evidence="3" id="KW-1185">Reference proteome</keyword>
<accession>A0A6L8LFT7</accession>
<protein>
    <recommendedName>
        <fullName evidence="1">Novel STAND NTPase 5 domain-containing protein</fullName>
    </recommendedName>
</protein>
<feature type="domain" description="Novel STAND NTPase 5" evidence="1">
    <location>
        <begin position="351"/>
        <end position="493"/>
    </location>
</feature>
<dbReference type="Pfam" id="PF25199">
    <property type="entry name" value="nSTAND_NTPase5"/>
    <property type="match status" value="1"/>
</dbReference>
<evidence type="ECO:0000313" key="3">
    <source>
        <dbReference type="Proteomes" id="UP000479043"/>
    </source>
</evidence>
<dbReference type="Pfam" id="PF13289">
    <property type="entry name" value="SIR2_2"/>
    <property type="match status" value="1"/>
</dbReference>
<organism evidence="2 3">
    <name type="scientific">Thalassovita mangrovi</name>
    <dbReference type="NCBI Taxonomy" id="2692236"/>
    <lineage>
        <taxon>Bacteria</taxon>
        <taxon>Pseudomonadati</taxon>
        <taxon>Pseudomonadota</taxon>
        <taxon>Alphaproteobacteria</taxon>
        <taxon>Rhodobacterales</taxon>
        <taxon>Roseobacteraceae</taxon>
        <taxon>Thalassovita</taxon>
    </lineage>
</organism>
<sequence>MTPEIHDLSTLKLKLKRTTGKPASFLVGAPFSWDEGRGVPPVGGFIELIRKRVAAEGSSYSEDLEKRLEGAGAAGQYQAAMSFVYTVFDADVVSEIVQDAVLSARKPGSPVLDPTADFDGDPNDWDLSRGQRGLAHLVKLDPNRFPGPVFTTNFDPMIGLALQQQGIRYRPYTIPLEGSLNAPISVARDEVNIFHLHGYWRNSPTLHSPEQLEAKRQQLQASLEKHLNQTNLVVMAYSGWDDIFTSALANCLSTDTFSGTVTWCFYGNSPAEIREQNAALFEKFKGGIQQGRITFFHGVNCHTFLDELIADLGFDTPTRSAIESSPLAGWEVITTERLDNLTPLTGDEAVRFFDGAIPTLRHAISPLIPRLSQTARLVERIDQGLANTAACTMQVVRAAGGEGKSTALLQAAVTAATERDCIVLHRPSTDAGLNPDVVASFDPAHRWVLVADDAEGLISDLWECAVRMHDAGRHNVTFLLAARDADWIAEKGDQKGWNGRLTRLDDLVLGGINEGDAELVVDAWSEQGDAGLRGLMSEKSRDERIKKLVAATRAQDVKAGDGSFFGGLLDTRFSAAALLDHVVTLMEPLRDRDIDGGTGTLYDALLYVANCHAVGMPGLEKRVLASICDLPVNRVSTVITGQLGRELGAAESRGHILTRHRRVAEAVTVASETRFGSNLEDIWDALVEHIARLGREEKDIGECFNWIIHAGSRLKRSLPSGLDDDRRGAIAVEAAYAAVKHQPEWLGVVVDLARALRLSGRPAEACKEMSDRLKTARGKQDLLRIIRGYFYEWSTCAGNLRTRQGSLAGAWLAAFSLSDSLPPEVTLERAKLSCAGLGVAFENLLSGVPDSAFAKGRRAATHLGWQTNPDPRAAGYFERHQSELDEAGTPVPADNDEALVWLSEAAQSAHAELDDALLRNLQKNGRLTFKRLRECLDKP</sequence>
<dbReference type="RefSeq" id="WP_160972593.1">
    <property type="nucleotide sequence ID" value="NZ_WWEN01000002.1"/>
</dbReference>
<dbReference type="Proteomes" id="UP000479043">
    <property type="component" value="Unassembled WGS sequence"/>
</dbReference>
<evidence type="ECO:0000313" key="2">
    <source>
        <dbReference type="EMBL" id="MYM54937.1"/>
    </source>
</evidence>
<proteinExistence type="predicted"/>
<dbReference type="AlphaFoldDB" id="A0A6L8LFT7"/>
<gene>
    <name evidence="2" type="ORF">GR167_06455</name>
</gene>